<evidence type="ECO:0000313" key="3">
    <source>
        <dbReference type="Proteomes" id="UP001064632"/>
    </source>
</evidence>
<organism evidence="2 3">
    <name type="scientific">Tahibacter amnicola</name>
    <dbReference type="NCBI Taxonomy" id="2976241"/>
    <lineage>
        <taxon>Bacteria</taxon>
        <taxon>Pseudomonadati</taxon>
        <taxon>Pseudomonadota</taxon>
        <taxon>Gammaproteobacteria</taxon>
        <taxon>Lysobacterales</taxon>
        <taxon>Rhodanobacteraceae</taxon>
        <taxon>Tahibacter</taxon>
    </lineage>
</organism>
<feature type="signal peptide" evidence="1">
    <location>
        <begin position="1"/>
        <end position="20"/>
    </location>
</feature>
<gene>
    <name evidence="2" type="ORF">N4264_19170</name>
</gene>
<name>A0ABY6B9X0_9GAMM</name>
<accession>A0ABY6B9X0</accession>
<proteinExistence type="predicted"/>
<dbReference type="RefSeq" id="WP_261693838.1">
    <property type="nucleotide sequence ID" value="NZ_CP104694.1"/>
</dbReference>
<feature type="chain" id="PRO_5045543533" description="DUF1579 domain-containing protein" evidence="1">
    <location>
        <begin position="21"/>
        <end position="193"/>
    </location>
</feature>
<evidence type="ECO:0000256" key="1">
    <source>
        <dbReference type="SAM" id="SignalP"/>
    </source>
</evidence>
<reference evidence="2" key="1">
    <citation type="submission" date="2022-09" db="EMBL/GenBank/DDBJ databases">
        <title>Tahibacter sp. nov., isolated from a fresh water.</title>
        <authorList>
            <person name="Baek J.H."/>
            <person name="Lee J.K."/>
            <person name="Kim J.M."/>
            <person name="Jeon C.O."/>
        </authorList>
    </citation>
    <scope>NUCLEOTIDE SEQUENCE</scope>
    <source>
        <strain evidence="2">W38</strain>
    </source>
</reference>
<protein>
    <recommendedName>
        <fullName evidence="4">DUF1579 domain-containing protein</fullName>
    </recommendedName>
</protein>
<evidence type="ECO:0008006" key="4">
    <source>
        <dbReference type="Google" id="ProtNLM"/>
    </source>
</evidence>
<sequence length="193" mass="20968">MKTLALLLCAVLILPMPTLAQQVDAVTPAPAAARQFDFLIGQWDVEVTPKVGGLAAMIHGTPRLVGTWKAWRALDGLGVQDELRIVDSAGNPRNLTHTLRLYSVAQSQWTLTGVEAYRGRSFDATAVWAQDAMTVAGTGVDGEGKAYQSRTRFFGIGTDHFNVQQDRSYDNGASWDEAALTMEARRVSTTASR</sequence>
<keyword evidence="3" id="KW-1185">Reference proteome</keyword>
<dbReference type="EMBL" id="CP104694">
    <property type="protein sequence ID" value="UXI66858.1"/>
    <property type="molecule type" value="Genomic_DNA"/>
</dbReference>
<dbReference type="Proteomes" id="UP001064632">
    <property type="component" value="Chromosome"/>
</dbReference>
<keyword evidence="1" id="KW-0732">Signal</keyword>
<evidence type="ECO:0000313" key="2">
    <source>
        <dbReference type="EMBL" id="UXI66858.1"/>
    </source>
</evidence>